<keyword evidence="4 7" id="KW-0378">Hydrolase</keyword>
<dbReference type="InterPro" id="IPR012334">
    <property type="entry name" value="Pectin_lyas_fold"/>
</dbReference>
<dbReference type="InterPro" id="IPR011050">
    <property type="entry name" value="Pectin_lyase_fold/virulence"/>
</dbReference>
<sequence>MQIFSTAIAALALLVTTTNGSTMLRQESEGSSSCTLTGTYKSGTDISTCSTVTINSLSVPAGVTLDLSKAKTGATIEFSGTTTFGTAKWDGPLVLLTGSSLTVKGSGTLDGQGSWYWKQGTSISRPVFFRMNKVLSSTVSGFTLKNMPYRTFSILNSQK</sequence>
<evidence type="ECO:0000256" key="7">
    <source>
        <dbReference type="RuleBase" id="RU361169"/>
    </source>
</evidence>
<keyword evidence="6" id="KW-0961">Cell wall biogenesis/degradation</keyword>
<evidence type="ECO:0000256" key="2">
    <source>
        <dbReference type="ARBA" id="ARBA00022729"/>
    </source>
</evidence>
<evidence type="ECO:0000256" key="1">
    <source>
        <dbReference type="ARBA" id="ARBA00008834"/>
    </source>
</evidence>
<gene>
    <name evidence="9" type="ORF">PHMEG_00031808</name>
</gene>
<evidence type="ECO:0000256" key="6">
    <source>
        <dbReference type="ARBA" id="ARBA00023316"/>
    </source>
</evidence>
<evidence type="ECO:0000313" key="10">
    <source>
        <dbReference type="Proteomes" id="UP000198211"/>
    </source>
</evidence>
<evidence type="ECO:0000313" key="9">
    <source>
        <dbReference type="EMBL" id="OWY97617.1"/>
    </source>
</evidence>
<proteinExistence type="inferred from homology"/>
<feature type="chain" id="PRO_5012872465" evidence="8">
    <location>
        <begin position="21"/>
        <end position="159"/>
    </location>
</feature>
<dbReference type="PANTHER" id="PTHR31884:SF1">
    <property type="entry name" value="POLYGALACTURONASE"/>
    <property type="match status" value="1"/>
</dbReference>
<dbReference type="AlphaFoldDB" id="A0A225UXT2"/>
<dbReference type="GO" id="GO:0071555">
    <property type="term" value="P:cell wall organization"/>
    <property type="evidence" value="ECO:0007669"/>
    <property type="project" value="UniProtKB-KW"/>
</dbReference>
<evidence type="ECO:0000256" key="3">
    <source>
        <dbReference type="ARBA" id="ARBA00022737"/>
    </source>
</evidence>
<keyword evidence="5 7" id="KW-0326">Glycosidase</keyword>
<dbReference type="GO" id="GO:0045490">
    <property type="term" value="P:pectin catabolic process"/>
    <property type="evidence" value="ECO:0007669"/>
    <property type="project" value="TreeGrafter"/>
</dbReference>
<dbReference type="STRING" id="4795.A0A225UXT2"/>
<dbReference type="SUPFAM" id="SSF51126">
    <property type="entry name" value="Pectin lyase-like"/>
    <property type="match status" value="1"/>
</dbReference>
<evidence type="ECO:0000256" key="4">
    <source>
        <dbReference type="ARBA" id="ARBA00022801"/>
    </source>
</evidence>
<dbReference type="Gene3D" id="2.160.20.10">
    <property type="entry name" value="Single-stranded right-handed beta-helix, Pectin lyase-like"/>
    <property type="match status" value="1"/>
</dbReference>
<comment type="caution">
    <text evidence="9">The sequence shown here is derived from an EMBL/GenBank/DDBJ whole genome shotgun (WGS) entry which is preliminary data.</text>
</comment>
<dbReference type="EMBL" id="NBNE01010247">
    <property type="protein sequence ID" value="OWY97617.1"/>
    <property type="molecule type" value="Genomic_DNA"/>
</dbReference>
<keyword evidence="2 8" id="KW-0732">Signal</keyword>
<dbReference type="InterPro" id="IPR050434">
    <property type="entry name" value="Glycosyl_hydrlase_28"/>
</dbReference>
<dbReference type="InterPro" id="IPR000743">
    <property type="entry name" value="Glyco_hydro_28"/>
</dbReference>
<feature type="signal peptide" evidence="8">
    <location>
        <begin position="1"/>
        <end position="20"/>
    </location>
</feature>
<evidence type="ECO:0000256" key="8">
    <source>
        <dbReference type="SAM" id="SignalP"/>
    </source>
</evidence>
<feature type="non-terminal residue" evidence="9">
    <location>
        <position position="159"/>
    </location>
</feature>
<dbReference type="OrthoDB" id="119851at2759"/>
<keyword evidence="3" id="KW-0677">Repeat</keyword>
<reference evidence="10" key="1">
    <citation type="submission" date="2017-03" db="EMBL/GenBank/DDBJ databases">
        <title>Phytopthora megakarya and P. palmivora, two closely related causual agents of cacao black pod achieved similar genome size and gene model numbers by different mechanisms.</title>
        <authorList>
            <person name="Ali S."/>
            <person name="Shao J."/>
            <person name="Larry D.J."/>
            <person name="Kronmiller B."/>
            <person name="Shen D."/>
            <person name="Strem M.D."/>
            <person name="Melnick R.L."/>
            <person name="Guiltinan M.J."/>
            <person name="Tyler B.M."/>
            <person name="Meinhardt L.W."/>
            <person name="Bailey B.A."/>
        </authorList>
    </citation>
    <scope>NUCLEOTIDE SEQUENCE [LARGE SCALE GENOMIC DNA]</scope>
    <source>
        <strain evidence="10">zdho120</strain>
    </source>
</reference>
<name>A0A225UXT2_9STRA</name>
<dbReference type="Proteomes" id="UP000198211">
    <property type="component" value="Unassembled WGS sequence"/>
</dbReference>
<dbReference type="PANTHER" id="PTHR31884">
    <property type="entry name" value="POLYGALACTURONASE"/>
    <property type="match status" value="1"/>
</dbReference>
<keyword evidence="10" id="KW-1185">Reference proteome</keyword>
<organism evidence="9 10">
    <name type="scientific">Phytophthora megakarya</name>
    <dbReference type="NCBI Taxonomy" id="4795"/>
    <lineage>
        <taxon>Eukaryota</taxon>
        <taxon>Sar</taxon>
        <taxon>Stramenopiles</taxon>
        <taxon>Oomycota</taxon>
        <taxon>Peronosporomycetes</taxon>
        <taxon>Peronosporales</taxon>
        <taxon>Peronosporaceae</taxon>
        <taxon>Phytophthora</taxon>
    </lineage>
</organism>
<comment type="similarity">
    <text evidence="1 7">Belongs to the glycosyl hydrolase 28 family.</text>
</comment>
<dbReference type="GO" id="GO:0005576">
    <property type="term" value="C:extracellular region"/>
    <property type="evidence" value="ECO:0007669"/>
    <property type="project" value="TreeGrafter"/>
</dbReference>
<dbReference type="Pfam" id="PF00295">
    <property type="entry name" value="Glyco_hydro_28"/>
    <property type="match status" value="1"/>
</dbReference>
<evidence type="ECO:0000256" key="5">
    <source>
        <dbReference type="ARBA" id="ARBA00023295"/>
    </source>
</evidence>
<dbReference type="GO" id="GO:0004650">
    <property type="term" value="F:polygalacturonase activity"/>
    <property type="evidence" value="ECO:0007669"/>
    <property type="project" value="InterPro"/>
</dbReference>
<protein>
    <submittedName>
        <fullName evidence="9">Polygalacturonase</fullName>
    </submittedName>
</protein>
<accession>A0A225UXT2</accession>